<protein>
    <submittedName>
        <fullName evidence="1">Uncharacterized protein</fullName>
    </submittedName>
</protein>
<accession>A0A915ZX49</accession>
<proteinExistence type="predicted"/>
<evidence type="ECO:0000313" key="1">
    <source>
        <dbReference type="EMBL" id="CAB5394466.1"/>
    </source>
</evidence>
<dbReference type="Proteomes" id="UP000684084">
    <property type="component" value="Unassembled WGS sequence"/>
</dbReference>
<gene>
    <name evidence="1" type="ORF">CHRIB12_LOCUS23337</name>
</gene>
<name>A0A915ZX49_9GLOM</name>
<evidence type="ECO:0000313" key="2">
    <source>
        <dbReference type="Proteomes" id="UP000684084"/>
    </source>
</evidence>
<sequence>MKNSNIMLQVKKLLSITIFWFKKYKELNRKRKFCFQKSGNFHKTAGKQIISKIIRFNITNIRYYLFI</sequence>
<dbReference type="EMBL" id="CAGKOT010000089">
    <property type="protein sequence ID" value="CAB5394466.1"/>
    <property type="molecule type" value="Genomic_DNA"/>
</dbReference>
<dbReference type="AlphaFoldDB" id="A0A915ZX49"/>
<comment type="caution">
    <text evidence="1">The sequence shown here is derived from an EMBL/GenBank/DDBJ whole genome shotgun (WGS) entry which is preliminary data.</text>
</comment>
<reference evidence="1" key="1">
    <citation type="submission" date="2020-05" db="EMBL/GenBank/DDBJ databases">
        <authorList>
            <person name="Rincon C."/>
            <person name="Sanders R I."/>
            <person name="Robbins C."/>
            <person name="Chaturvedi A."/>
        </authorList>
    </citation>
    <scope>NUCLEOTIDE SEQUENCE</scope>
    <source>
        <strain evidence="1">CHB12</strain>
    </source>
</reference>
<organism evidence="1 2">
    <name type="scientific">Rhizophagus irregularis</name>
    <dbReference type="NCBI Taxonomy" id="588596"/>
    <lineage>
        <taxon>Eukaryota</taxon>
        <taxon>Fungi</taxon>
        <taxon>Fungi incertae sedis</taxon>
        <taxon>Mucoromycota</taxon>
        <taxon>Glomeromycotina</taxon>
        <taxon>Glomeromycetes</taxon>
        <taxon>Glomerales</taxon>
        <taxon>Glomeraceae</taxon>
        <taxon>Rhizophagus</taxon>
    </lineage>
</organism>